<evidence type="ECO:0000313" key="2">
    <source>
        <dbReference type="Proteomes" id="UP000242310"/>
    </source>
</evidence>
<dbReference type="Proteomes" id="UP000242310">
    <property type="component" value="Unassembled WGS sequence"/>
</dbReference>
<dbReference type="AlphaFoldDB" id="A0A2P8HY10"/>
<accession>A0A2P8HY10</accession>
<evidence type="ECO:0000313" key="1">
    <source>
        <dbReference type="EMBL" id="PSL51118.1"/>
    </source>
</evidence>
<gene>
    <name evidence="1" type="ORF">B0H94_10128</name>
</gene>
<dbReference type="OrthoDB" id="2890371at2"/>
<dbReference type="RefSeq" id="WP_106587205.1">
    <property type="nucleotide sequence ID" value="NZ_PYAV01000001.1"/>
</dbReference>
<protein>
    <submittedName>
        <fullName evidence="1">Uncharacterized protein</fullName>
    </submittedName>
</protein>
<keyword evidence="2" id="KW-1185">Reference proteome</keyword>
<organism evidence="1 2">
    <name type="scientific">Salsuginibacillus halophilus</name>
    <dbReference type="NCBI Taxonomy" id="517424"/>
    <lineage>
        <taxon>Bacteria</taxon>
        <taxon>Bacillati</taxon>
        <taxon>Bacillota</taxon>
        <taxon>Bacilli</taxon>
        <taxon>Bacillales</taxon>
        <taxon>Bacillaceae</taxon>
        <taxon>Salsuginibacillus</taxon>
    </lineage>
</organism>
<dbReference type="EMBL" id="PYAV01000001">
    <property type="protein sequence ID" value="PSL51118.1"/>
    <property type="molecule type" value="Genomic_DNA"/>
</dbReference>
<sequence>MDIHPNNCQPNFTVIMQETETVAHVIRTNTGHSPSITQLSLALGRTEELILEAMEYGPAINAETAPPVSPSSL</sequence>
<name>A0A2P8HY10_9BACI</name>
<proteinExistence type="predicted"/>
<reference evidence="1 2" key="1">
    <citation type="submission" date="2018-03" db="EMBL/GenBank/DDBJ databases">
        <title>Genomic Encyclopedia of Type Strains, Phase III (KMG-III): the genomes of soil and plant-associated and newly described type strains.</title>
        <authorList>
            <person name="Whitman W."/>
        </authorList>
    </citation>
    <scope>NUCLEOTIDE SEQUENCE [LARGE SCALE GENOMIC DNA]</scope>
    <source>
        <strain evidence="1 2">CGMCC 1.07653</strain>
    </source>
</reference>
<comment type="caution">
    <text evidence="1">The sequence shown here is derived from an EMBL/GenBank/DDBJ whole genome shotgun (WGS) entry which is preliminary data.</text>
</comment>